<keyword evidence="3" id="KW-0378">Hydrolase</keyword>
<dbReference type="Gene3D" id="3.40.350.10">
    <property type="entry name" value="Creatinase/prolidase N-terminal domain"/>
    <property type="match status" value="1"/>
</dbReference>
<dbReference type="CDD" id="cd01066">
    <property type="entry name" value="APP_MetAP"/>
    <property type="match status" value="1"/>
</dbReference>
<dbReference type="InterPro" id="IPR036005">
    <property type="entry name" value="Creatinase/aminopeptidase-like"/>
</dbReference>
<dbReference type="STRING" id="476652.DEAC_c26420"/>
<feature type="domain" description="Creatinase N-terminal" evidence="2">
    <location>
        <begin position="8"/>
        <end position="117"/>
    </location>
</feature>
<gene>
    <name evidence="3" type="ORF">DEAC_c26420</name>
</gene>
<evidence type="ECO:0000313" key="4">
    <source>
        <dbReference type="Proteomes" id="UP000036356"/>
    </source>
</evidence>
<evidence type="ECO:0000313" key="3">
    <source>
        <dbReference type="EMBL" id="KLU65505.1"/>
    </source>
</evidence>
<dbReference type="Gene3D" id="3.90.230.10">
    <property type="entry name" value="Creatinase/methionine aminopeptidase superfamily"/>
    <property type="match status" value="1"/>
</dbReference>
<dbReference type="SUPFAM" id="SSF53092">
    <property type="entry name" value="Creatinase/prolidase N-terminal domain"/>
    <property type="match status" value="1"/>
</dbReference>
<dbReference type="AlphaFoldDB" id="A0A0J1FPV5"/>
<keyword evidence="4" id="KW-1185">Reference proteome</keyword>
<dbReference type="EC" id="3.4.-.-" evidence="3"/>
<dbReference type="Proteomes" id="UP000036356">
    <property type="component" value="Unassembled WGS sequence"/>
</dbReference>
<dbReference type="InterPro" id="IPR029149">
    <property type="entry name" value="Creatin/AminoP/Spt16_N"/>
</dbReference>
<proteinExistence type="predicted"/>
<accession>A0A0J1FPV5</accession>
<dbReference type="PANTHER" id="PTHR46112:SF2">
    <property type="entry name" value="XAA-PRO AMINOPEPTIDASE P-RELATED"/>
    <property type="match status" value="1"/>
</dbReference>
<dbReference type="InterPro" id="IPR000994">
    <property type="entry name" value="Pept_M24"/>
</dbReference>
<dbReference type="Pfam" id="PF00557">
    <property type="entry name" value="Peptidase_M24"/>
    <property type="match status" value="1"/>
</dbReference>
<comment type="caution">
    <text evidence="3">The sequence shown here is derived from an EMBL/GenBank/DDBJ whole genome shotgun (WGS) entry which is preliminary data.</text>
</comment>
<sequence length="367" mass="41955">MKRVARKLAKIRTLMSAMNLEGVLLRQRRSFSWLTNGKRNFIVTSTELGAADVLIFKDTVYCLTTKMEYARLLEEELAEFPWEWITSEWYEGTEETIGKLCQGKAIGMDVPAESLANIQGRNIARELAELSFVLESDEIERYRWLSLRVAKALEETCREIMPGMTEFEIYSALIAKVAGFGIQTPVLLVATDQRIFSYRHPIPTEKKLERYAMLVLCGEKWGLVANATRFVHFGALGQDLQKTRKVLAEIDLAFNLATRPGVMIREVFRQGIEAYGQWGYADDWRYLHQGGPTGYASREFLANLESPGVVQCYQAFAWNPSLKGLKSEDTLLVTDHGNEFLTHTGTWNYLQIEKNGKLYERPDILIR</sequence>
<dbReference type="PANTHER" id="PTHR46112">
    <property type="entry name" value="AMINOPEPTIDASE"/>
    <property type="match status" value="1"/>
</dbReference>
<dbReference type="EMBL" id="LDZY01000008">
    <property type="protein sequence ID" value="KLU65505.1"/>
    <property type="molecule type" value="Genomic_DNA"/>
</dbReference>
<evidence type="ECO:0000259" key="1">
    <source>
        <dbReference type="Pfam" id="PF00557"/>
    </source>
</evidence>
<evidence type="ECO:0000259" key="2">
    <source>
        <dbReference type="Pfam" id="PF01321"/>
    </source>
</evidence>
<name>A0A0J1FPV5_9FIRM</name>
<dbReference type="GO" id="GO:0016787">
    <property type="term" value="F:hydrolase activity"/>
    <property type="evidence" value="ECO:0007669"/>
    <property type="project" value="UniProtKB-KW"/>
</dbReference>
<protein>
    <submittedName>
        <fullName evidence="3">Putative peptidase</fullName>
        <ecNumber evidence="3">3.4.-.-</ecNumber>
    </submittedName>
</protein>
<dbReference type="InterPro" id="IPR000587">
    <property type="entry name" value="Creatinase_N"/>
</dbReference>
<dbReference type="RefSeq" id="WP_047810468.1">
    <property type="nucleotide sequence ID" value="NZ_LDZY01000008.1"/>
</dbReference>
<dbReference type="Pfam" id="PF01321">
    <property type="entry name" value="Creatinase_N"/>
    <property type="match status" value="1"/>
</dbReference>
<dbReference type="SUPFAM" id="SSF55920">
    <property type="entry name" value="Creatinase/aminopeptidase"/>
    <property type="match status" value="1"/>
</dbReference>
<feature type="domain" description="Peptidase M24" evidence="1">
    <location>
        <begin position="148"/>
        <end position="334"/>
    </location>
</feature>
<dbReference type="PATRIC" id="fig|476652.3.peg.2765"/>
<reference evidence="3 4" key="1">
    <citation type="submission" date="2015-06" db="EMBL/GenBank/DDBJ databases">
        <title>Draft genome of the moderately acidophilic sulfate reducer Candidatus Desulfosporosinus acididurans strain M1.</title>
        <authorList>
            <person name="Poehlein A."/>
            <person name="Petzsch P."/>
            <person name="Johnson B.D."/>
            <person name="Schloemann M."/>
            <person name="Daniel R."/>
            <person name="Muehling M."/>
        </authorList>
    </citation>
    <scope>NUCLEOTIDE SEQUENCE [LARGE SCALE GENOMIC DNA]</scope>
    <source>
        <strain evidence="3 4">M1</strain>
    </source>
</reference>
<organism evidence="3 4">
    <name type="scientific">Desulfosporosinus acididurans</name>
    <dbReference type="NCBI Taxonomy" id="476652"/>
    <lineage>
        <taxon>Bacteria</taxon>
        <taxon>Bacillati</taxon>
        <taxon>Bacillota</taxon>
        <taxon>Clostridia</taxon>
        <taxon>Eubacteriales</taxon>
        <taxon>Desulfitobacteriaceae</taxon>
        <taxon>Desulfosporosinus</taxon>
    </lineage>
</organism>
<dbReference type="InterPro" id="IPR050659">
    <property type="entry name" value="Peptidase_M24B"/>
</dbReference>